<dbReference type="Pfam" id="PF01171">
    <property type="entry name" value="ATP_bind_3"/>
    <property type="match status" value="1"/>
</dbReference>
<dbReference type="NCBIfam" id="TIGR02432">
    <property type="entry name" value="lysidine_TilS_N"/>
    <property type="match status" value="1"/>
</dbReference>
<keyword evidence="3" id="KW-0819">tRNA processing</keyword>
<feature type="region of interest" description="Disordered" evidence="7">
    <location>
        <begin position="644"/>
        <end position="685"/>
    </location>
</feature>
<dbReference type="SUPFAM" id="SSF52402">
    <property type="entry name" value="Adenine nucleotide alpha hydrolases-like"/>
    <property type="match status" value="1"/>
</dbReference>
<dbReference type="EC" id="6.3.4.19" evidence="1"/>
<comment type="catalytic activity">
    <reaction evidence="6">
        <text>cytidine(34) in tRNA(Ile2) + L-lysine + ATP = lysidine(34) in tRNA(Ile2) + AMP + diphosphate + H(+)</text>
        <dbReference type="Rhea" id="RHEA:43744"/>
        <dbReference type="Rhea" id="RHEA-COMP:10625"/>
        <dbReference type="Rhea" id="RHEA-COMP:10670"/>
        <dbReference type="ChEBI" id="CHEBI:15378"/>
        <dbReference type="ChEBI" id="CHEBI:30616"/>
        <dbReference type="ChEBI" id="CHEBI:32551"/>
        <dbReference type="ChEBI" id="CHEBI:33019"/>
        <dbReference type="ChEBI" id="CHEBI:82748"/>
        <dbReference type="ChEBI" id="CHEBI:83665"/>
        <dbReference type="ChEBI" id="CHEBI:456215"/>
        <dbReference type="EC" id="6.3.4.19"/>
    </reaction>
</comment>
<dbReference type="AlphaFoldDB" id="A0A9P4WL51"/>
<evidence type="ECO:0000256" key="4">
    <source>
        <dbReference type="ARBA" id="ARBA00022741"/>
    </source>
</evidence>
<keyword evidence="4" id="KW-0547">Nucleotide-binding</keyword>
<dbReference type="InterPro" id="IPR011063">
    <property type="entry name" value="TilS/TtcA_N"/>
</dbReference>
<dbReference type="GO" id="GO:0032267">
    <property type="term" value="F:tRNA(Ile)-lysidine synthase activity"/>
    <property type="evidence" value="ECO:0007669"/>
    <property type="project" value="UniProtKB-EC"/>
</dbReference>
<evidence type="ECO:0000256" key="3">
    <source>
        <dbReference type="ARBA" id="ARBA00022694"/>
    </source>
</evidence>
<keyword evidence="10" id="KW-1185">Reference proteome</keyword>
<feature type="compositionally biased region" description="Basic and acidic residues" evidence="7">
    <location>
        <begin position="644"/>
        <end position="657"/>
    </location>
</feature>
<gene>
    <name evidence="9" type="ORF">E8E12_006283</name>
</gene>
<dbReference type="HAMAP" id="MF_01161">
    <property type="entry name" value="tRNA_Ile_lys_synt"/>
    <property type="match status" value="1"/>
</dbReference>
<evidence type="ECO:0000256" key="7">
    <source>
        <dbReference type="SAM" id="MobiDB-lite"/>
    </source>
</evidence>
<dbReference type="PANTHER" id="PTHR43033">
    <property type="entry name" value="TRNA(ILE)-LYSIDINE SYNTHASE-RELATED"/>
    <property type="match status" value="1"/>
</dbReference>
<dbReference type="PANTHER" id="PTHR43033:SF1">
    <property type="entry name" value="TRNA(ILE)-LYSIDINE SYNTHASE-RELATED"/>
    <property type="match status" value="1"/>
</dbReference>
<name>A0A9P4WL51_9PLEO</name>
<dbReference type="CDD" id="cd01992">
    <property type="entry name" value="TilS_N"/>
    <property type="match status" value="1"/>
</dbReference>
<organism evidence="9 10">
    <name type="scientific">Didymella heteroderae</name>
    <dbReference type="NCBI Taxonomy" id="1769908"/>
    <lineage>
        <taxon>Eukaryota</taxon>
        <taxon>Fungi</taxon>
        <taxon>Dikarya</taxon>
        <taxon>Ascomycota</taxon>
        <taxon>Pezizomycotina</taxon>
        <taxon>Dothideomycetes</taxon>
        <taxon>Pleosporomycetidae</taxon>
        <taxon>Pleosporales</taxon>
        <taxon>Pleosporineae</taxon>
        <taxon>Didymellaceae</taxon>
        <taxon>Didymella</taxon>
    </lineage>
</organism>
<evidence type="ECO:0000256" key="1">
    <source>
        <dbReference type="ARBA" id="ARBA00013267"/>
    </source>
</evidence>
<proteinExistence type="inferred from homology"/>
<protein>
    <recommendedName>
        <fullName evidence="1">tRNA(Ile)-lysidine synthetase</fullName>
        <ecNumber evidence="1">6.3.4.19</ecNumber>
    </recommendedName>
</protein>
<comment type="caution">
    <text evidence="9">The sequence shown here is derived from an EMBL/GenBank/DDBJ whole genome shotgun (WGS) entry which is preliminary data.</text>
</comment>
<evidence type="ECO:0000259" key="8">
    <source>
        <dbReference type="Pfam" id="PF01171"/>
    </source>
</evidence>
<evidence type="ECO:0000313" key="10">
    <source>
        <dbReference type="Proteomes" id="UP000758155"/>
    </source>
</evidence>
<dbReference type="GO" id="GO:0005524">
    <property type="term" value="F:ATP binding"/>
    <property type="evidence" value="ECO:0007669"/>
    <property type="project" value="UniProtKB-KW"/>
</dbReference>
<accession>A0A9P4WL51</accession>
<dbReference type="GO" id="GO:0008033">
    <property type="term" value="P:tRNA processing"/>
    <property type="evidence" value="ECO:0007669"/>
    <property type="project" value="UniProtKB-KW"/>
</dbReference>
<dbReference type="EMBL" id="SWKV01000062">
    <property type="protein sequence ID" value="KAF3035029.1"/>
    <property type="molecule type" value="Genomic_DNA"/>
</dbReference>
<evidence type="ECO:0000256" key="2">
    <source>
        <dbReference type="ARBA" id="ARBA00022598"/>
    </source>
</evidence>
<dbReference type="InterPro" id="IPR012094">
    <property type="entry name" value="tRNA_Ile_lys_synt"/>
</dbReference>
<dbReference type="Proteomes" id="UP000758155">
    <property type="component" value="Unassembled WGS sequence"/>
</dbReference>
<sequence length="698" mass="79402">MWRSNVIRLRKASSAAAWRNTRWYSEQASLPITNNEFEAALHKTGWGRWHIESGRRKLGMAISGGVDSMALAALYAELMAARKLPSLAHAFIVDHKVRQGSTEEAEWVAEQCRAKFGMEASVLPLSWPADFDPLDHKRFETDARTLRYQALGRACRDANIYQLMVAHHADDQAETVLMRLANGRLRLGLQAMQPIEWIPECHGLYGISHSGVLHSKFDNPDLAHLPFPVESGGVKILRPLLDFSKARLLATCKHHHVAWAEDKTNHLQTYTSRNAIRHVLKNHELPAALSIESLVNVSSHMQQRVATHKEEAERLFFECKIQLDVRSGSLHVRFPSFRRLILHLIYTRKPTDALTQSDLVDARNTATYLLARVGQLISPREDPPLAELAASVANIWPEFKDLEEADQTGSPESNFSYCVYGIWWRKWAGSIGAVEDKGKRSQDNMDWYLTRQPVENRRGTLEGIVYPPSHVIPLTQADSSASNGPASDGFRLFDNRWWINIKNNCTDELRLRFFTKDDYALLRAKDTGRGASSRAFTALSLLTTADLRINNLPAVFRINAETKKETLIGFPTLNVCVNYFGYHKDVCTWRVHYKKIHLGPKDVASIVVPGVTRELIEDKTGKYTKSLAKRKDFLENRKTKRHEWLQDKKRKGTERPRLPSQEARIPLVPVAESKRRGKSAKKEEGAYEIKWDSIGDRL</sequence>
<dbReference type="OrthoDB" id="434144at2759"/>
<dbReference type="InterPro" id="IPR014729">
    <property type="entry name" value="Rossmann-like_a/b/a_fold"/>
</dbReference>
<reference evidence="9" key="1">
    <citation type="submission" date="2019-04" db="EMBL/GenBank/DDBJ databases">
        <title>Sequencing of skin fungus with MAO and IRED activity.</title>
        <authorList>
            <person name="Marsaioli A.J."/>
            <person name="Bonatto J.M.C."/>
            <person name="Reis Junior O."/>
        </authorList>
    </citation>
    <scope>NUCLEOTIDE SEQUENCE</scope>
    <source>
        <strain evidence="9">28M1</strain>
    </source>
</reference>
<evidence type="ECO:0000313" key="9">
    <source>
        <dbReference type="EMBL" id="KAF3035029.1"/>
    </source>
</evidence>
<evidence type="ECO:0000256" key="5">
    <source>
        <dbReference type="ARBA" id="ARBA00022840"/>
    </source>
</evidence>
<dbReference type="InterPro" id="IPR012795">
    <property type="entry name" value="tRNA_Ile_lys_synt_N"/>
</dbReference>
<feature type="domain" description="tRNA(Ile)-lysidine/2-thiocytidine synthase N-terminal" evidence="8">
    <location>
        <begin position="59"/>
        <end position="278"/>
    </location>
</feature>
<dbReference type="Gene3D" id="3.40.50.620">
    <property type="entry name" value="HUPs"/>
    <property type="match status" value="1"/>
</dbReference>
<keyword evidence="2" id="KW-0436">Ligase</keyword>
<evidence type="ECO:0000256" key="6">
    <source>
        <dbReference type="ARBA" id="ARBA00048539"/>
    </source>
</evidence>
<keyword evidence="5" id="KW-0067">ATP-binding</keyword>